<comment type="caution">
    <text evidence="4">The sequence shown here is derived from an EMBL/GenBank/DDBJ whole genome shotgun (WGS) entry which is preliminary data.</text>
</comment>
<dbReference type="PANTHER" id="PTHR38589:SF1">
    <property type="entry name" value="BLR0621 PROTEIN"/>
    <property type="match status" value="1"/>
</dbReference>
<proteinExistence type="predicted"/>
<evidence type="ECO:0000313" key="5">
    <source>
        <dbReference type="Proteomes" id="UP000031982"/>
    </source>
</evidence>
<dbReference type="PANTHER" id="PTHR38589">
    <property type="entry name" value="BLR0621 PROTEIN"/>
    <property type="match status" value="1"/>
</dbReference>
<dbReference type="Pfam" id="PF03734">
    <property type="entry name" value="YkuD"/>
    <property type="match status" value="1"/>
</dbReference>
<accession>A0ABR5B1B8</accession>
<protein>
    <recommendedName>
        <fullName evidence="3">L,D-TPase catalytic domain-containing protein</fullName>
    </recommendedName>
</protein>
<name>A0ABR5B1B8_BACBA</name>
<evidence type="ECO:0000259" key="3">
    <source>
        <dbReference type="PROSITE" id="PS52029"/>
    </source>
</evidence>
<dbReference type="Proteomes" id="UP000031982">
    <property type="component" value="Unassembled WGS sequence"/>
</dbReference>
<dbReference type="CDD" id="cd16913">
    <property type="entry name" value="YkuD_like"/>
    <property type="match status" value="1"/>
</dbReference>
<reference evidence="4 5" key="1">
    <citation type="submission" date="2015-01" db="EMBL/GenBank/DDBJ databases">
        <title>Genome Assembly of Bacillus badius MTCC 1458.</title>
        <authorList>
            <person name="Verma A."/>
            <person name="Khatri I."/>
            <person name="Mual P."/>
            <person name="Subramanian S."/>
            <person name="Krishnamurthi S."/>
        </authorList>
    </citation>
    <scope>NUCLEOTIDE SEQUENCE [LARGE SCALE GENOMIC DNA]</scope>
    <source>
        <strain evidence="4 5">MTCC 1458</strain>
    </source>
</reference>
<keyword evidence="2" id="KW-0732">Signal</keyword>
<evidence type="ECO:0000256" key="1">
    <source>
        <dbReference type="PROSITE-ProRule" id="PRU01373"/>
    </source>
</evidence>
<evidence type="ECO:0000313" key="4">
    <source>
        <dbReference type="EMBL" id="KIL80785.1"/>
    </source>
</evidence>
<evidence type="ECO:0000256" key="2">
    <source>
        <dbReference type="SAM" id="SignalP"/>
    </source>
</evidence>
<dbReference type="PROSITE" id="PS52029">
    <property type="entry name" value="LD_TPASE"/>
    <property type="match status" value="1"/>
</dbReference>
<organism evidence="4 5">
    <name type="scientific">Bacillus badius</name>
    <dbReference type="NCBI Taxonomy" id="1455"/>
    <lineage>
        <taxon>Bacteria</taxon>
        <taxon>Bacillati</taxon>
        <taxon>Bacillota</taxon>
        <taxon>Bacilli</taxon>
        <taxon>Bacillales</taxon>
        <taxon>Bacillaceae</taxon>
        <taxon>Pseudobacillus</taxon>
    </lineage>
</organism>
<sequence length="236" mass="26858">MRKWILLGLLIASFPSVSSAAAPSSFESKLSEQLTAIKDSSQIIVVEGKQTSYQATLRTYEKRGSKWIQTYKTAAVIGKNGLSSSKKEGDGRTPSGLFPIGEGFGFAQKPARINMRYTQTNHYHYWVDDPGSPDYNKWVYYRGNPDKRWKSYERMNHFLYKYAVVIKYNEDPIMKGKGSAIFLHRWRNPSSPTAGCVALNERQLLYVMRWIMPSKQPRIVIGDQASILADLRSSTK</sequence>
<keyword evidence="1" id="KW-0573">Peptidoglycan synthesis</keyword>
<dbReference type="InterPro" id="IPR005490">
    <property type="entry name" value="LD_TPept_cat_dom"/>
</dbReference>
<feature type="chain" id="PRO_5045871995" description="L,D-TPase catalytic domain-containing protein" evidence="2">
    <location>
        <begin position="21"/>
        <end position="236"/>
    </location>
</feature>
<comment type="pathway">
    <text evidence="1">Cell wall biogenesis; peptidoglycan biosynthesis.</text>
</comment>
<dbReference type="RefSeq" id="WP_082028250.1">
    <property type="nucleotide sequence ID" value="NZ_JARTHD010000006.1"/>
</dbReference>
<dbReference type="EMBL" id="JXLP01000001">
    <property type="protein sequence ID" value="KIL80785.1"/>
    <property type="molecule type" value="Genomic_DNA"/>
</dbReference>
<feature type="active site" description="Proton donor/acceptor" evidence="1">
    <location>
        <position position="184"/>
    </location>
</feature>
<feature type="signal peptide" evidence="2">
    <location>
        <begin position="1"/>
        <end position="20"/>
    </location>
</feature>
<gene>
    <name evidence="4" type="ORF">SD77_0633</name>
</gene>
<feature type="active site" description="Nucleophile" evidence="1">
    <location>
        <position position="196"/>
    </location>
</feature>
<keyword evidence="1" id="KW-0961">Cell wall biogenesis/degradation</keyword>
<keyword evidence="1" id="KW-0133">Cell shape</keyword>
<feature type="domain" description="L,D-TPase catalytic" evidence="3">
    <location>
        <begin position="46"/>
        <end position="228"/>
    </location>
</feature>
<keyword evidence="5" id="KW-1185">Reference proteome</keyword>